<keyword evidence="1" id="KW-1133">Transmembrane helix</keyword>
<evidence type="ECO:0000256" key="1">
    <source>
        <dbReference type="SAM" id="Phobius"/>
    </source>
</evidence>
<reference evidence="4" key="1">
    <citation type="submission" date="2015-10" db="EMBL/GenBank/DDBJ databases">
        <authorList>
            <person name="Luecker S."/>
            <person name="Luecker S."/>
        </authorList>
    </citation>
    <scope>NUCLEOTIDE SEQUENCE [LARGE SCALE GENOMIC DNA]</scope>
</reference>
<feature type="transmembrane region" description="Helical" evidence="1">
    <location>
        <begin position="143"/>
        <end position="163"/>
    </location>
</feature>
<dbReference type="RefSeq" id="WP_090898406.1">
    <property type="nucleotide sequence ID" value="NZ_CZPZ01000020.1"/>
</dbReference>
<keyword evidence="4" id="KW-1185">Reference proteome</keyword>
<feature type="transmembrane region" description="Helical" evidence="1">
    <location>
        <begin position="169"/>
        <end position="191"/>
    </location>
</feature>
<proteinExistence type="predicted"/>
<sequence length="369" mass="41678">MSPLTKIQSALAKPFMPVVFFLSGVTYDTVTLTRIDRLQDNLILMLYLALLGALIVLTGRLGIEPPPDREQLASLSPFTRRVIESRPYYPMASQFLLGGLFSAYTIFYSRSASFTGTAVFFSLLIALLVANEFLRDRLSNLRLLVGLYGVVSFAFFTFFLPVITGYMNAVVFLIGAGVSVAVTLRIVQLIYRDNPDRSRREAIGVTVPTVAFIALLVGFYFLNWIPPVPLSLKFGGMYHEITRTGDQFELSFEKRWYQVWKRSDTTYPSNTPIYCFTAVFAPIDLHTTIYHHWYYRPNDNRPFTHADKIPLKISGGREGGYRAYSFKQGLDPGHWRVDVEAEDGRIIGRVSVIVEGRPEADPTLATVSY</sequence>
<dbReference type="EMBL" id="CZPZ01000020">
    <property type="protein sequence ID" value="CUS36780.1"/>
    <property type="molecule type" value="Genomic_DNA"/>
</dbReference>
<organism evidence="3 4">
    <name type="scientific">Candidatus Nitrospira nitrificans</name>
    <dbReference type="NCBI Taxonomy" id="1742973"/>
    <lineage>
        <taxon>Bacteria</taxon>
        <taxon>Pseudomonadati</taxon>
        <taxon>Nitrospirota</taxon>
        <taxon>Nitrospiria</taxon>
        <taxon>Nitrospirales</taxon>
        <taxon>Nitrospiraceae</taxon>
        <taxon>Nitrospira</taxon>
    </lineage>
</organism>
<gene>
    <name evidence="3" type="ORF">COMA2_270004</name>
</gene>
<accession>A0A0S4LGP4</accession>
<feature type="domain" description="DUF2914" evidence="2">
    <location>
        <begin position="287"/>
        <end position="351"/>
    </location>
</feature>
<dbReference type="InterPro" id="IPR022606">
    <property type="entry name" value="DUF2914"/>
</dbReference>
<keyword evidence="1" id="KW-0472">Membrane</keyword>
<name>A0A0S4LGP4_9BACT</name>
<protein>
    <recommendedName>
        <fullName evidence="2">DUF2914 domain-containing protein</fullName>
    </recommendedName>
</protein>
<dbReference type="OrthoDB" id="9779877at2"/>
<feature type="transmembrane region" description="Helical" evidence="1">
    <location>
        <begin position="42"/>
        <end position="63"/>
    </location>
</feature>
<dbReference type="Proteomes" id="UP000198736">
    <property type="component" value="Unassembled WGS sequence"/>
</dbReference>
<evidence type="ECO:0000313" key="3">
    <source>
        <dbReference type="EMBL" id="CUS36780.1"/>
    </source>
</evidence>
<dbReference type="AlphaFoldDB" id="A0A0S4LGP4"/>
<evidence type="ECO:0000313" key="4">
    <source>
        <dbReference type="Proteomes" id="UP000198736"/>
    </source>
</evidence>
<dbReference type="Pfam" id="PF11141">
    <property type="entry name" value="DUF2914"/>
    <property type="match status" value="1"/>
</dbReference>
<keyword evidence="1" id="KW-0812">Transmembrane</keyword>
<dbReference type="STRING" id="1742973.COMA2_270004"/>
<feature type="transmembrane region" description="Helical" evidence="1">
    <location>
        <begin position="203"/>
        <end position="222"/>
    </location>
</feature>
<evidence type="ECO:0000259" key="2">
    <source>
        <dbReference type="Pfam" id="PF11141"/>
    </source>
</evidence>
<feature type="transmembrane region" description="Helical" evidence="1">
    <location>
        <begin position="113"/>
        <end position="131"/>
    </location>
</feature>